<dbReference type="InterPro" id="IPR020846">
    <property type="entry name" value="MFS_dom"/>
</dbReference>
<accession>A0ABV6AUV5</accession>
<evidence type="ECO:0000313" key="10">
    <source>
        <dbReference type="Proteomes" id="UP001589733"/>
    </source>
</evidence>
<feature type="transmembrane region" description="Helical" evidence="7">
    <location>
        <begin position="353"/>
        <end position="376"/>
    </location>
</feature>
<feature type="transmembrane region" description="Helical" evidence="7">
    <location>
        <begin position="382"/>
        <end position="400"/>
    </location>
</feature>
<dbReference type="InterPro" id="IPR036259">
    <property type="entry name" value="MFS_trans_sf"/>
</dbReference>
<dbReference type="SUPFAM" id="SSF103473">
    <property type="entry name" value="MFS general substrate transporter"/>
    <property type="match status" value="1"/>
</dbReference>
<feature type="transmembrane region" description="Helical" evidence="7">
    <location>
        <begin position="226"/>
        <end position="250"/>
    </location>
</feature>
<feature type="transmembrane region" description="Helical" evidence="7">
    <location>
        <begin position="83"/>
        <end position="103"/>
    </location>
</feature>
<evidence type="ECO:0000256" key="7">
    <source>
        <dbReference type="SAM" id="Phobius"/>
    </source>
</evidence>
<dbReference type="CDD" id="cd06173">
    <property type="entry name" value="MFS_MefA_like"/>
    <property type="match status" value="1"/>
</dbReference>
<feature type="transmembrane region" description="Helical" evidence="7">
    <location>
        <begin position="21"/>
        <end position="44"/>
    </location>
</feature>
<keyword evidence="10" id="KW-1185">Reference proteome</keyword>
<feature type="transmembrane region" description="Helical" evidence="7">
    <location>
        <begin position="315"/>
        <end position="333"/>
    </location>
</feature>
<dbReference type="Gene3D" id="1.20.1250.20">
    <property type="entry name" value="MFS general substrate transporter like domains"/>
    <property type="match status" value="1"/>
</dbReference>
<proteinExistence type="predicted"/>
<feature type="transmembrane region" description="Helical" evidence="7">
    <location>
        <begin position="177"/>
        <end position="196"/>
    </location>
</feature>
<evidence type="ECO:0000256" key="4">
    <source>
        <dbReference type="ARBA" id="ARBA00022692"/>
    </source>
</evidence>
<sequence length="424" mass="44379">MTVQTRPDAYAALRFADFRALLVASVGSSLASRMLAVAIGYQVYALTKSPLALGWLGLVEAIPAVGLALLGGHYADRLDRRSILLITRAVFTLCAVLLAVVSSRAGPETLVLLYSLVFVAGVARGFGDPAASAFETRIVPASVFLNASSWLGSVGQASSIIGPTLGGLLLASWSATGTYGLVAALALASWVGLWRISPRPQPVPPKQESMRSSILSGLQFVRRDPVILGSMALDLFAVLFGGVVALLPIFATDILKVGPRGLGLMLAAPAAGALLVMLWATRFPPVRNSGRILLLGVAGFGVSIIVFALSRTFFLSLAALFFTGVFDGINMVIRKAILRLRTPDQMRGRVAAVSLLFIGSSNELGALESGVAASAFGTVRSVWLGGIVTLLVVGVVALRVPRLLTLHLDSPEAEPEPAPKVDSV</sequence>
<keyword evidence="3" id="KW-1003">Cell membrane</keyword>
<evidence type="ECO:0000256" key="6">
    <source>
        <dbReference type="ARBA" id="ARBA00023136"/>
    </source>
</evidence>
<gene>
    <name evidence="9" type="ORF">ACFFLM_04730</name>
</gene>
<feature type="transmembrane region" description="Helical" evidence="7">
    <location>
        <begin position="292"/>
        <end position="309"/>
    </location>
</feature>
<evidence type="ECO:0000256" key="1">
    <source>
        <dbReference type="ARBA" id="ARBA00004651"/>
    </source>
</evidence>
<comment type="subcellular location">
    <subcellularLocation>
        <location evidence="1">Cell membrane</location>
        <topology evidence="1">Multi-pass membrane protein</topology>
    </subcellularLocation>
</comment>
<dbReference type="PROSITE" id="PS50850">
    <property type="entry name" value="MFS"/>
    <property type="match status" value="1"/>
</dbReference>
<dbReference type="EMBL" id="JBHLYR010000013">
    <property type="protein sequence ID" value="MFB9991284.1"/>
    <property type="molecule type" value="Genomic_DNA"/>
</dbReference>
<dbReference type="PANTHER" id="PTHR23513:SF9">
    <property type="entry name" value="ENTEROBACTIN EXPORTER ENTS"/>
    <property type="match status" value="1"/>
</dbReference>
<evidence type="ECO:0000256" key="2">
    <source>
        <dbReference type="ARBA" id="ARBA00022448"/>
    </source>
</evidence>
<feature type="transmembrane region" description="Helical" evidence="7">
    <location>
        <begin position="138"/>
        <end position="157"/>
    </location>
</feature>
<keyword evidence="5 7" id="KW-1133">Transmembrane helix</keyword>
<keyword evidence="2" id="KW-0813">Transport</keyword>
<keyword evidence="6 7" id="KW-0472">Membrane</keyword>
<keyword evidence="4 7" id="KW-0812">Transmembrane</keyword>
<evidence type="ECO:0000256" key="5">
    <source>
        <dbReference type="ARBA" id="ARBA00022989"/>
    </source>
</evidence>
<dbReference type="Pfam" id="PF05977">
    <property type="entry name" value="MFS_3"/>
    <property type="match status" value="1"/>
</dbReference>
<feature type="transmembrane region" description="Helical" evidence="7">
    <location>
        <begin position="262"/>
        <end position="280"/>
    </location>
</feature>
<dbReference type="InterPro" id="IPR010290">
    <property type="entry name" value="TM_effector"/>
</dbReference>
<protein>
    <submittedName>
        <fullName evidence="9">MFS transporter</fullName>
    </submittedName>
</protein>
<feature type="transmembrane region" description="Helical" evidence="7">
    <location>
        <begin position="109"/>
        <end position="126"/>
    </location>
</feature>
<reference evidence="9 10" key="1">
    <citation type="submission" date="2024-09" db="EMBL/GenBank/DDBJ databases">
        <authorList>
            <person name="Sun Q."/>
            <person name="Mori K."/>
        </authorList>
    </citation>
    <scope>NUCLEOTIDE SEQUENCE [LARGE SCALE GENOMIC DNA]</scope>
    <source>
        <strain evidence="9 10">JCM 13503</strain>
    </source>
</reference>
<evidence type="ECO:0000313" key="9">
    <source>
        <dbReference type="EMBL" id="MFB9991284.1"/>
    </source>
</evidence>
<dbReference type="Proteomes" id="UP001589733">
    <property type="component" value="Unassembled WGS sequence"/>
</dbReference>
<name>A0ABV6AUV5_9DEIO</name>
<dbReference type="PANTHER" id="PTHR23513">
    <property type="entry name" value="INTEGRAL MEMBRANE EFFLUX PROTEIN-RELATED"/>
    <property type="match status" value="1"/>
</dbReference>
<feature type="domain" description="Major facilitator superfamily (MFS) profile" evidence="8">
    <location>
        <begin position="17"/>
        <end position="404"/>
    </location>
</feature>
<evidence type="ECO:0000256" key="3">
    <source>
        <dbReference type="ARBA" id="ARBA00022475"/>
    </source>
</evidence>
<organism evidence="9 10">
    <name type="scientific">Deinococcus oregonensis</name>
    <dbReference type="NCBI Taxonomy" id="1805970"/>
    <lineage>
        <taxon>Bacteria</taxon>
        <taxon>Thermotogati</taxon>
        <taxon>Deinococcota</taxon>
        <taxon>Deinococci</taxon>
        <taxon>Deinococcales</taxon>
        <taxon>Deinococcaceae</taxon>
        <taxon>Deinococcus</taxon>
    </lineage>
</organism>
<dbReference type="RefSeq" id="WP_380006058.1">
    <property type="nucleotide sequence ID" value="NZ_JBHLYR010000013.1"/>
</dbReference>
<evidence type="ECO:0000259" key="8">
    <source>
        <dbReference type="PROSITE" id="PS50850"/>
    </source>
</evidence>
<feature type="transmembrane region" description="Helical" evidence="7">
    <location>
        <begin position="50"/>
        <end position="71"/>
    </location>
</feature>
<comment type="caution">
    <text evidence="9">The sequence shown here is derived from an EMBL/GenBank/DDBJ whole genome shotgun (WGS) entry which is preliminary data.</text>
</comment>